<name>A0A7V2AUV8_UNCEI</name>
<dbReference type="EMBL" id="DSEC01000294">
    <property type="protein sequence ID" value="HER43634.1"/>
    <property type="molecule type" value="Genomic_DNA"/>
</dbReference>
<comment type="caution">
    <text evidence="2">The sequence shown here is derived from an EMBL/GenBank/DDBJ whole genome shotgun (WGS) entry which is preliminary data.</text>
</comment>
<gene>
    <name evidence="2" type="ORF">ENO08_04155</name>
</gene>
<dbReference type="Proteomes" id="UP000886069">
    <property type="component" value="Unassembled WGS sequence"/>
</dbReference>
<reference evidence="2" key="1">
    <citation type="journal article" date="2020" name="mSystems">
        <title>Genome- and Community-Level Interaction Insights into Carbon Utilization and Element Cycling Functions of Hydrothermarchaeota in Hydrothermal Sediment.</title>
        <authorList>
            <person name="Zhou Z."/>
            <person name="Liu Y."/>
            <person name="Xu W."/>
            <person name="Pan J."/>
            <person name="Luo Z.H."/>
            <person name="Li M."/>
        </authorList>
    </citation>
    <scope>NUCLEOTIDE SEQUENCE [LARGE SCALE GENOMIC DNA]</scope>
    <source>
        <strain evidence="2">SpSt-1233</strain>
    </source>
</reference>
<feature type="non-terminal residue" evidence="2">
    <location>
        <position position="492"/>
    </location>
</feature>
<protein>
    <recommendedName>
        <fullName evidence="1">Pyruvate phosphate dikinase AMP/ATP-binding domain-containing protein</fullName>
    </recommendedName>
</protein>
<proteinExistence type="predicted"/>
<dbReference type="GO" id="GO:0005524">
    <property type="term" value="F:ATP binding"/>
    <property type="evidence" value="ECO:0007669"/>
    <property type="project" value="InterPro"/>
</dbReference>
<evidence type="ECO:0000313" key="2">
    <source>
        <dbReference type="EMBL" id="HER43634.1"/>
    </source>
</evidence>
<evidence type="ECO:0000259" key="1">
    <source>
        <dbReference type="Pfam" id="PF01326"/>
    </source>
</evidence>
<dbReference type="Gene3D" id="3.30.1490.20">
    <property type="entry name" value="ATP-grasp fold, A domain"/>
    <property type="match status" value="1"/>
</dbReference>
<dbReference type="Pfam" id="PF01326">
    <property type="entry name" value="PPDK_N"/>
    <property type="match status" value="1"/>
</dbReference>
<dbReference type="InterPro" id="IPR013815">
    <property type="entry name" value="ATP_grasp_subdomain_1"/>
</dbReference>
<dbReference type="InterPro" id="IPR002192">
    <property type="entry name" value="PPDK_AMP/ATP-bd"/>
</dbReference>
<dbReference type="AlphaFoldDB" id="A0A7V2AUV8"/>
<sequence>MRKRNYSPHRGVLSRFDRHFFNGGERFTYIGSGELGGKAHGLAHMKGVLESSLKQRYAPDIAVEIPTLTVVTTDLFDQFMKQNDLYRVAYSGERDDQKALAFQQADLPVQLVGDLRALVQQVHTPLAVRSSSMLEDAMFEPFASVYATKMVPNNQPDADSRFRTLVEAVKFVYASTFFKSAADYMKATHHSTRDEKMAVIIQEVVGGRFGERFYPHISGVMRSYNFYPSGNALPEEGVVDLALGLGRIIVDEGIAWSYSPAYPRANPPYKSIGDLLKQSQLEFWAIRMGGPPAYDPVRETEYMRKYGIEESEYDGTLEHIASTYDPQDGRITIGTSVKGPRVIDFAPILKADLLPLNDLLITLRKTCEDTTGSLVEIEFAVELGRERCAPATFGFLQVRPMVVARAQVDIADGEMSGDGVLLASETVLGNGELDSIRDVVFVDPDRFDIKATREIAAELDGVNRSLVEAKRPYLLVGFGRWGTTDPLGGIPV</sequence>
<dbReference type="SUPFAM" id="SSF56059">
    <property type="entry name" value="Glutathione synthetase ATP-binding domain-like"/>
    <property type="match status" value="1"/>
</dbReference>
<dbReference type="GO" id="GO:0016301">
    <property type="term" value="F:kinase activity"/>
    <property type="evidence" value="ECO:0007669"/>
    <property type="project" value="InterPro"/>
</dbReference>
<accession>A0A7V2AUV8</accession>
<organism evidence="2">
    <name type="scientific">Eiseniibacteriota bacterium</name>
    <dbReference type="NCBI Taxonomy" id="2212470"/>
    <lineage>
        <taxon>Bacteria</taxon>
        <taxon>Candidatus Eiseniibacteriota</taxon>
    </lineage>
</organism>
<feature type="domain" description="Pyruvate phosphate dikinase AMP/ATP-binding" evidence="1">
    <location>
        <begin position="34"/>
        <end position="407"/>
    </location>
</feature>